<keyword evidence="1" id="KW-0472">Membrane</keyword>
<dbReference type="GeneID" id="9229400"/>
<keyword evidence="3" id="KW-1185">Reference proteome</keyword>
<dbReference type="Proteomes" id="UP000002035">
    <property type="component" value="Unassembled WGS sequence"/>
</dbReference>
<feature type="transmembrane region" description="Helical" evidence="1">
    <location>
        <begin position="6"/>
        <end position="27"/>
    </location>
</feature>
<gene>
    <name evidence="2" type="ORF">MCYG_03584</name>
</gene>
<proteinExistence type="predicted"/>
<organism evidence="2 3">
    <name type="scientific">Arthroderma otae (strain ATCC MYA-4605 / CBS 113480)</name>
    <name type="common">Microsporum canis</name>
    <dbReference type="NCBI Taxonomy" id="554155"/>
    <lineage>
        <taxon>Eukaryota</taxon>
        <taxon>Fungi</taxon>
        <taxon>Dikarya</taxon>
        <taxon>Ascomycota</taxon>
        <taxon>Pezizomycotina</taxon>
        <taxon>Eurotiomycetes</taxon>
        <taxon>Eurotiomycetidae</taxon>
        <taxon>Onygenales</taxon>
        <taxon>Arthrodermataceae</taxon>
        <taxon>Microsporum</taxon>
    </lineage>
</organism>
<accession>C5FM43</accession>
<dbReference type="HOGENOM" id="CLU_2291053_0_0_1"/>
<dbReference type="VEuPathDB" id="FungiDB:MCYG_03584"/>
<reference evidence="3" key="1">
    <citation type="journal article" date="2012" name="MBio">
        <title>Comparative genome analysis of Trichophyton rubrum and related dermatophytes reveals candidate genes involved in infection.</title>
        <authorList>
            <person name="Martinez D.A."/>
            <person name="Oliver B.G."/>
            <person name="Graeser Y."/>
            <person name="Goldberg J.M."/>
            <person name="Li W."/>
            <person name="Martinez-Rossi N.M."/>
            <person name="Monod M."/>
            <person name="Shelest E."/>
            <person name="Barton R.C."/>
            <person name="Birch E."/>
            <person name="Brakhage A.A."/>
            <person name="Chen Z."/>
            <person name="Gurr S.J."/>
            <person name="Heiman D."/>
            <person name="Heitman J."/>
            <person name="Kosti I."/>
            <person name="Rossi A."/>
            <person name="Saif S."/>
            <person name="Samalova M."/>
            <person name="Saunders C.W."/>
            <person name="Shea T."/>
            <person name="Summerbell R.C."/>
            <person name="Xu J."/>
            <person name="Young S."/>
            <person name="Zeng Q."/>
            <person name="Birren B.W."/>
            <person name="Cuomo C.A."/>
            <person name="White T.C."/>
        </authorList>
    </citation>
    <scope>NUCLEOTIDE SEQUENCE [LARGE SCALE GENOMIC DNA]</scope>
    <source>
        <strain evidence="3">ATCC MYA-4605 / CBS 113480</strain>
    </source>
</reference>
<name>C5FM43_ARTOC</name>
<evidence type="ECO:0000313" key="2">
    <source>
        <dbReference type="EMBL" id="EEQ30765.1"/>
    </source>
</evidence>
<evidence type="ECO:0000313" key="3">
    <source>
        <dbReference type="Proteomes" id="UP000002035"/>
    </source>
</evidence>
<dbReference type="EMBL" id="DS995703">
    <property type="protein sequence ID" value="EEQ30765.1"/>
    <property type="molecule type" value="Genomic_DNA"/>
</dbReference>
<sequence>MASYMYSVYIWLSSWFAGLWLVTGRILRIYGSEGHNHPTSLLTAAAATLGLETNASLGFGLKPDAMTGSKGPPRCMYLHNDYTSSTAKTVGFMTCRGESRQ</sequence>
<protein>
    <submittedName>
        <fullName evidence="2">Uncharacterized protein</fullName>
    </submittedName>
</protein>
<dbReference type="RefSeq" id="XP_002848078.1">
    <property type="nucleotide sequence ID" value="XM_002848032.1"/>
</dbReference>
<evidence type="ECO:0000256" key="1">
    <source>
        <dbReference type="SAM" id="Phobius"/>
    </source>
</evidence>
<keyword evidence="1" id="KW-1133">Transmembrane helix</keyword>
<dbReference type="AlphaFoldDB" id="C5FM43"/>
<keyword evidence="1" id="KW-0812">Transmembrane</keyword>